<sequence>MKKKMVLVLDVEVNQNVDMQVLADEMTKALGTVEDIVLHDVVLFDNDESSADKWVANLDVSTK</sequence>
<protein>
    <submittedName>
        <fullName evidence="1">Uncharacterized protein</fullName>
    </submittedName>
</protein>
<proteinExistence type="predicted"/>
<dbReference type="EMBL" id="CP069127">
    <property type="protein sequence ID" value="QRG69025.1"/>
    <property type="molecule type" value="Genomic_DNA"/>
</dbReference>
<reference evidence="1 2" key="1">
    <citation type="submission" date="2021-01" db="EMBL/GenBank/DDBJ databases">
        <title>Identification of strong promoters based on the transcriptome of Brevibacillus choshinensis.</title>
        <authorList>
            <person name="Yao D."/>
            <person name="Zhang K."/>
            <person name="Wu J."/>
        </authorList>
    </citation>
    <scope>NUCLEOTIDE SEQUENCE [LARGE SCALE GENOMIC DNA]</scope>
    <source>
        <strain evidence="1 2">HPD31-SP3</strain>
    </source>
</reference>
<dbReference type="RefSeq" id="WP_203356022.1">
    <property type="nucleotide sequence ID" value="NZ_CP069127.1"/>
</dbReference>
<gene>
    <name evidence="1" type="ORF">JNE38_07760</name>
</gene>
<dbReference type="Proteomes" id="UP000596248">
    <property type="component" value="Chromosome"/>
</dbReference>
<accession>A0ABX7FVK7</accession>
<evidence type="ECO:0000313" key="1">
    <source>
        <dbReference type="EMBL" id="QRG69025.1"/>
    </source>
</evidence>
<evidence type="ECO:0000313" key="2">
    <source>
        <dbReference type="Proteomes" id="UP000596248"/>
    </source>
</evidence>
<organism evidence="1 2">
    <name type="scientific">Brevibacillus choshinensis</name>
    <dbReference type="NCBI Taxonomy" id="54911"/>
    <lineage>
        <taxon>Bacteria</taxon>
        <taxon>Bacillati</taxon>
        <taxon>Bacillota</taxon>
        <taxon>Bacilli</taxon>
        <taxon>Bacillales</taxon>
        <taxon>Paenibacillaceae</taxon>
        <taxon>Brevibacillus</taxon>
    </lineage>
</organism>
<name>A0ABX7FVK7_BRECH</name>
<keyword evidence="2" id="KW-1185">Reference proteome</keyword>